<name>A0AAP0DUL1_9MAGN</name>
<evidence type="ECO:0000313" key="2">
    <source>
        <dbReference type="EMBL" id="KAK9081386.1"/>
    </source>
</evidence>
<evidence type="ECO:0000256" key="1">
    <source>
        <dbReference type="SAM" id="MobiDB-lite"/>
    </source>
</evidence>
<dbReference type="EMBL" id="JBBNAE010000018">
    <property type="protein sequence ID" value="KAK9081386.1"/>
    <property type="molecule type" value="Genomic_DNA"/>
</dbReference>
<gene>
    <name evidence="2" type="ORF">Sjap_026673</name>
</gene>
<protein>
    <submittedName>
        <fullName evidence="2">Uncharacterized protein</fullName>
    </submittedName>
</protein>
<keyword evidence="3" id="KW-1185">Reference proteome</keyword>
<proteinExistence type="predicted"/>
<dbReference type="AlphaFoldDB" id="A0AAP0DUL1"/>
<evidence type="ECO:0000313" key="3">
    <source>
        <dbReference type="Proteomes" id="UP001417504"/>
    </source>
</evidence>
<dbReference type="Proteomes" id="UP001417504">
    <property type="component" value="Unassembled WGS sequence"/>
</dbReference>
<feature type="compositionally biased region" description="Basic and acidic residues" evidence="1">
    <location>
        <begin position="79"/>
        <end position="93"/>
    </location>
</feature>
<organism evidence="2 3">
    <name type="scientific">Stephania japonica</name>
    <dbReference type="NCBI Taxonomy" id="461633"/>
    <lineage>
        <taxon>Eukaryota</taxon>
        <taxon>Viridiplantae</taxon>
        <taxon>Streptophyta</taxon>
        <taxon>Embryophyta</taxon>
        <taxon>Tracheophyta</taxon>
        <taxon>Spermatophyta</taxon>
        <taxon>Magnoliopsida</taxon>
        <taxon>Ranunculales</taxon>
        <taxon>Menispermaceae</taxon>
        <taxon>Menispermoideae</taxon>
        <taxon>Cissampelideae</taxon>
        <taxon>Stephania</taxon>
    </lineage>
</organism>
<feature type="region of interest" description="Disordered" evidence="1">
    <location>
        <begin position="79"/>
        <end position="99"/>
    </location>
</feature>
<comment type="caution">
    <text evidence="2">The sequence shown here is derived from an EMBL/GenBank/DDBJ whole genome shotgun (WGS) entry which is preliminary data.</text>
</comment>
<sequence length="99" mass="11525">MREAIRRSRAEVKRKILPETQKNYLSLQKKREKQLERVREGLSLLKTHLLENRNLKLVISNLSAGFSFFDRTATSHLKDEKSKALTGRRDGHSKSISIH</sequence>
<accession>A0AAP0DUL1</accession>
<reference evidence="2 3" key="1">
    <citation type="submission" date="2024-01" db="EMBL/GenBank/DDBJ databases">
        <title>Genome assemblies of Stephania.</title>
        <authorList>
            <person name="Yang L."/>
        </authorList>
    </citation>
    <scope>NUCLEOTIDE SEQUENCE [LARGE SCALE GENOMIC DNA]</scope>
    <source>
        <strain evidence="2">QJT</strain>
        <tissue evidence="2">Leaf</tissue>
    </source>
</reference>